<feature type="transmembrane region" description="Helical" evidence="7">
    <location>
        <begin position="230"/>
        <end position="254"/>
    </location>
</feature>
<sequence>MVPYRVAHSRNNQRMTTNTAPRILPPRRSERAGWAGVLILMATSFTLVLAEFFPPSLLTQMAASLDITEGQAGQTVTATAFMGFLVAPVVGMMFPRLDRRTLLAGVALTDAVSNILVAIAPNLVLLLVARLILGAAISGFWAMSLAIVSQLVAPARLGRGLMLVNGGTTVATVGGVPLGVYLGSVFDWRVVFVGVAVVSVLVAISLRAMLPAIAPATTTGFRELADTLKVPGLSLGLIGHVFTVLGHFAAFTYIRLAFEQVPGIGAGGIAGLLAAFGIGGLTGNVVVGLLVDKHLNLMRMVVPALIGFGIVTVALFPGHFWAVGVGATAWGIGFGAWLLVVSTWIGRLARDRMESVGGLIVTGFQIAITLGAGLGGVVADNAGVQVTLIAAAIAALVGGTLFRMARTTTAGISKA</sequence>
<feature type="transmembrane region" description="Helical" evidence="7">
    <location>
        <begin position="32"/>
        <end position="53"/>
    </location>
</feature>
<accession>A0A1H5BNT4</accession>
<keyword evidence="10" id="KW-1185">Reference proteome</keyword>
<reference evidence="10" key="1">
    <citation type="submission" date="2016-10" db="EMBL/GenBank/DDBJ databases">
        <authorList>
            <person name="Varghese N."/>
            <person name="Submissions S."/>
        </authorList>
    </citation>
    <scope>NUCLEOTIDE SEQUENCE [LARGE SCALE GENOMIC DNA]</scope>
    <source>
        <strain evidence="10">DSM 44498</strain>
    </source>
</reference>
<feature type="compositionally biased region" description="Polar residues" evidence="6">
    <location>
        <begin position="9"/>
        <end position="20"/>
    </location>
</feature>
<protein>
    <submittedName>
        <fullName evidence="9">Major Facilitator Superfamily protein</fullName>
    </submittedName>
</protein>
<keyword evidence="2" id="KW-1003">Cell membrane</keyword>
<dbReference type="Proteomes" id="UP000183561">
    <property type="component" value="Unassembled WGS sequence"/>
</dbReference>
<evidence type="ECO:0000259" key="8">
    <source>
        <dbReference type="PROSITE" id="PS50850"/>
    </source>
</evidence>
<keyword evidence="4 7" id="KW-1133">Transmembrane helix</keyword>
<evidence type="ECO:0000313" key="10">
    <source>
        <dbReference type="Proteomes" id="UP000183561"/>
    </source>
</evidence>
<feature type="transmembrane region" description="Helical" evidence="7">
    <location>
        <begin position="327"/>
        <end position="346"/>
    </location>
</feature>
<feature type="transmembrane region" description="Helical" evidence="7">
    <location>
        <begin position="101"/>
        <end position="121"/>
    </location>
</feature>
<feature type="transmembrane region" description="Helical" evidence="7">
    <location>
        <begin position="358"/>
        <end position="378"/>
    </location>
</feature>
<gene>
    <name evidence="9" type="ORF">SAMN04490239_8767</name>
</gene>
<dbReference type="InterPro" id="IPR050189">
    <property type="entry name" value="MFS_Efflux_Transporters"/>
</dbReference>
<keyword evidence="3 7" id="KW-0812">Transmembrane</keyword>
<evidence type="ECO:0000256" key="6">
    <source>
        <dbReference type="SAM" id="MobiDB-lite"/>
    </source>
</evidence>
<evidence type="ECO:0000313" key="9">
    <source>
        <dbReference type="EMBL" id="SED55724.1"/>
    </source>
</evidence>
<evidence type="ECO:0000256" key="4">
    <source>
        <dbReference type="ARBA" id="ARBA00022989"/>
    </source>
</evidence>
<keyword evidence="5 7" id="KW-0472">Membrane</keyword>
<dbReference type="SUPFAM" id="SSF103473">
    <property type="entry name" value="MFS general substrate transporter"/>
    <property type="match status" value="1"/>
</dbReference>
<organism evidence="9 10">
    <name type="scientific">Rhodococcus koreensis</name>
    <dbReference type="NCBI Taxonomy" id="99653"/>
    <lineage>
        <taxon>Bacteria</taxon>
        <taxon>Bacillati</taxon>
        <taxon>Actinomycetota</taxon>
        <taxon>Actinomycetes</taxon>
        <taxon>Mycobacteriales</taxon>
        <taxon>Nocardiaceae</taxon>
        <taxon>Rhodococcus</taxon>
    </lineage>
</organism>
<dbReference type="GO" id="GO:0022857">
    <property type="term" value="F:transmembrane transporter activity"/>
    <property type="evidence" value="ECO:0007669"/>
    <property type="project" value="InterPro"/>
</dbReference>
<dbReference type="InterPro" id="IPR020846">
    <property type="entry name" value="MFS_dom"/>
</dbReference>
<dbReference type="AlphaFoldDB" id="A0A1H5BNT4"/>
<feature type="transmembrane region" description="Helical" evidence="7">
    <location>
        <begin position="160"/>
        <end position="182"/>
    </location>
</feature>
<feature type="region of interest" description="Disordered" evidence="6">
    <location>
        <begin position="1"/>
        <end position="24"/>
    </location>
</feature>
<feature type="transmembrane region" description="Helical" evidence="7">
    <location>
        <begin position="384"/>
        <end position="405"/>
    </location>
</feature>
<dbReference type="Pfam" id="PF07690">
    <property type="entry name" value="MFS_1"/>
    <property type="match status" value="1"/>
</dbReference>
<evidence type="ECO:0000256" key="1">
    <source>
        <dbReference type="ARBA" id="ARBA00004651"/>
    </source>
</evidence>
<name>A0A1H5BNT4_9NOCA</name>
<dbReference type="PROSITE" id="PS50850">
    <property type="entry name" value="MFS"/>
    <property type="match status" value="1"/>
</dbReference>
<evidence type="ECO:0000256" key="7">
    <source>
        <dbReference type="SAM" id="Phobius"/>
    </source>
</evidence>
<evidence type="ECO:0000256" key="3">
    <source>
        <dbReference type="ARBA" id="ARBA00022692"/>
    </source>
</evidence>
<comment type="subcellular location">
    <subcellularLocation>
        <location evidence="1">Cell membrane</location>
        <topology evidence="1">Multi-pass membrane protein</topology>
    </subcellularLocation>
</comment>
<feature type="transmembrane region" description="Helical" evidence="7">
    <location>
        <begin position="302"/>
        <end position="321"/>
    </location>
</feature>
<feature type="transmembrane region" description="Helical" evidence="7">
    <location>
        <begin position="73"/>
        <end position="94"/>
    </location>
</feature>
<dbReference type="InterPro" id="IPR011701">
    <property type="entry name" value="MFS"/>
</dbReference>
<feature type="domain" description="Major facilitator superfamily (MFS) profile" evidence="8">
    <location>
        <begin position="36"/>
        <end position="409"/>
    </location>
</feature>
<evidence type="ECO:0000256" key="5">
    <source>
        <dbReference type="ARBA" id="ARBA00023136"/>
    </source>
</evidence>
<dbReference type="GO" id="GO:0005886">
    <property type="term" value="C:plasma membrane"/>
    <property type="evidence" value="ECO:0007669"/>
    <property type="project" value="UniProtKB-SubCell"/>
</dbReference>
<proteinExistence type="predicted"/>
<dbReference type="EMBL" id="FNSV01000005">
    <property type="protein sequence ID" value="SED55724.1"/>
    <property type="molecule type" value="Genomic_DNA"/>
</dbReference>
<dbReference type="PANTHER" id="PTHR43124:SF5">
    <property type="entry name" value="PURINE RIBONUCLEOSIDE EFFLUX PUMP NEPI"/>
    <property type="match status" value="1"/>
</dbReference>
<feature type="transmembrane region" description="Helical" evidence="7">
    <location>
        <begin position="266"/>
        <end position="290"/>
    </location>
</feature>
<dbReference type="InterPro" id="IPR036259">
    <property type="entry name" value="MFS_trans_sf"/>
</dbReference>
<dbReference type="CDD" id="cd17324">
    <property type="entry name" value="MFS_NepI_like"/>
    <property type="match status" value="1"/>
</dbReference>
<feature type="transmembrane region" description="Helical" evidence="7">
    <location>
        <begin position="127"/>
        <end position="148"/>
    </location>
</feature>
<feature type="transmembrane region" description="Helical" evidence="7">
    <location>
        <begin position="188"/>
        <end position="210"/>
    </location>
</feature>
<evidence type="ECO:0000256" key="2">
    <source>
        <dbReference type="ARBA" id="ARBA00022475"/>
    </source>
</evidence>
<dbReference type="Gene3D" id="1.20.1250.20">
    <property type="entry name" value="MFS general substrate transporter like domains"/>
    <property type="match status" value="1"/>
</dbReference>
<dbReference type="PANTHER" id="PTHR43124">
    <property type="entry name" value="PURINE EFFLUX PUMP PBUE"/>
    <property type="match status" value="1"/>
</dbReference>